<organism evidence="4 5">
    <name type="scientific">Paenibacillus uliginis N3/975</name>
    <dbReference type="NCBI Taxonomy" id="1313296"/>
    <lineage>
        <taxon>Bacteria</taxon>
        <taxon>Bacillati</taxon>
        <taxon>Bacillota</taxon>
        <taxon>Bacilli</taxon>
        <taxon>Bacillales</taxon>
        <taxon>Paenibacillaceae</taxon>
        <taxon>Paenibacillus</taxon>
    </lineage>
</organism>
<sequence>MNGIANSFTELLKSRRSAMKFIPDVKISRQELEEMFNLVKYAPSAFNLQHAHYAVVTDPALKEQVYEASYRQYKVLTSSAAIVVLGDLEAYHDIGPMNEGMLNLGIIDKFEFDKNVREVHELYESRGENFKRDEAIRNASLSAMQFMLIAKERGWDTCPMIGFDPEAIRQTLQIPERYEPVMLITLGKEDTSKQRPRGYRKPNGEFVTYYGE</sequence>
<dbReference type="Pfam" id="PF00881">
    <property type="entry name" value="Nitroreductase"/>
    <property type="match status" value="1"/>
</dbReference>
<name>A0A1X7H217_9BACL</name>
<keyword evidence="5" id="KW-1185">Reference proteome</keyword>
<dbReference type="Gene3D" id="3.40.109.10">
    <property type="entry name" value="NADH Oxidase"/>
    <property type="match status" value="1"/>
</dbReference>
<dbReference type="GO" id="GO:0016491">
    <property type="term" value="F:oxidoreductase activity"/>
    <property type="evidence" value="ECO:0007669"/>
    <property type="project" value="UniProtKB-KW"/>
</dbReference>
<dbReference type="InterPro" id="IPR000415">
    <property type="entry name" value="Nitroreductase-like"/>
</dbReference>
<feature type="domain" description="Nitroreductase" evidence="3">
    <location>
        <begin position="12"/>
        <end position="188"/>
    </location>
</feature>
<proteinExistence type="inferred from homology"/>
<evidence type="ECO:0000313" key="5">
    <source>
        <dbReference type="Proteomes" id="UP000192940"/>
    </source>
</evidence>
<keyword evidence="2" id="KW-0560">Oxidoreductase</keyword>
<dbReference type="InterPro" id="IPR029479">
    <property type="entry name" value="Nitroreductase"/>
</dbReference>
<dbReference type="Proteomes" id="UP000192940">
    <property type="component" value="Chromosome I"/>
</dbReference>
<dbReference type="CDD" id="cd02137">
    <property type="entry name" value="MhqN-like"/>
    <property type="match status" value="1"/>
</dbReference>
<reference evidence="4 5" key="1">
    <citation type="submission" date="2017-04" db="EMBL/GenBank/DDBJ databases">
        <authorList>
            <person name="Afonso C.L."/>
            <person name="Miller P.J."/>
            <person name="Scott M.A."/>
            <person name="Spackman E."/>
            <person name="Goraichik I."/>
            <person name="Dimitrov K.M."/>
            <person name="Suarez D.L."/>
            <person name="Swayne D.E."/>
        </authorList>
    </citation>
    <scope>NUCLEOTIDE SEQUENCE [LARGE SCALE GENOMIC DNA]</scope>
    <source>
        <strain evidence="4 5">N3/975</strain>
    </source>
</reference>
<protein>
    <submittedName>
        <fullName evidence="4">Putative NAD(P)H nitroreductase</fullName>
    </submittedName>
</protein>
<evidence type="ECO:0000256" key="2">
    <source>
        <dbReference type="ARBA" id="ARBA00023002"/>
    </source>
</evidence>
<evidence type="ECO:0000256" key="1">
    <source>
        <dbReference type="ARBA" id="ARBA00007118"/>
    </source>
</evidence>
<evidence type="ECO:0000259" key="3">
    <source>
        <dbReference type="Pfam" id="PF00881"/>
    </source>
</evidence>
<dbReference type="PANTHER" id="PTHR43673">
    <property type="entry name" value="NAD(P)H NITROREDUCTASE YDGI-RELATED"/>
    <property type="match status" value="1"/>
</dbReference>
<gene>
    <name evidence="4" type="ORF">SAMN05661091_1458</name>
</gene>
<dbReference type="PANTHER" id="PTHR43673:SF12">
    <property type="entry name" value="PROTEIN DRGA"/>
    <property type="match status" value="1"/>
</dbReference>
<dbReference type="SUPFAM" id="SSF55469">
    <property type="entry name" value="FMN-dependent nitroreductase-like"/>
    <property type="match status" value="1"/>
</dbReference>
<dbReference type="EMBL" id="LT840184">
    <property type="protein sequence ID" value="SMF77568.1"/>
    <property type="molecule type" value="Genomic_DNA"/>
</dbReference>
<accession>A0A1X7H217</accession>
<dbReference type="RefSeq" id="WP_208918389.1">
    <property type="nucleotide sequence ID" value="NZ_LT840184.1"/>
</dbReference>
<comment type="similarity">
    <text evidence="1">Belongs to the nitroreductase family.</text>
</comment>
<dbReference type="STRING" id="1313296.SAMN05661091_1458"/>
<evidence type="ECO:0000313" key="4">
    <source>
        <dbReference type="EMBL" id="SMF77568.1"/>
    </source>
</evidence>
<dbReference type="AlphaFoldDB" id="A0A1X7H217"/>